<evidence type="ECO:0000313" key="2">
    <source>
        <dbReference type="Proteomes" id="UP001524383"/>
    </source>
</evidence>
<protein>
    <submittedName>
        <fullName evidence="1">ArsR family transcriptional regulator</fullName>
    </submittedName>
</protein>
<name>A0ABD4TJ95_9EURY</name>
<dbReference type="Pfam" id="PF09824">
    <property type="entry name" value="ArsR"/>
    <property type="match status" value="1"/>
</dbReference>
<keyword evidence="2" id="KW-1185">Reference proteome</keyword>
<dbReference type="EMBL" id="VOTZ01000010">
    <property type="protein sequence ID" value="MCQ1538526.1"/>
    <property type="molecule type" value="Genomic_DNA"/>
</dbReference>
<organism evidence="1 2">
    <name type="scientific">Methanocalculus taiwanensis</name>
    <dbReference type="NCBI Taxonomy" id="106207"/>
    <lineage>
        <taxon>Archaea</taxon>
        <taxon>Methanobacteriati</taxon>
        <taxon>Methanobacteriota</taxon>
        <taxon>Stenosarchaea group</taxon>
        <taxon>Methanomicrobia</taxon>
        <taxon>Methanomicrobiales</taxon>
        <taxon>Methanocalculaceae</taxon>
        <taxon>Methanocalculus</taxon>
    </lineage>
</organism>
<dbReference type="AlphaFoldDB" id="A0ABD4TJ95"/>
<dbReference type="InterPro" id="IPR014517">
    <property type="entry name" value="ArsR_tscrpt_regulator"/>
</dbReference>
<sequence>MVHRVFAVTDHPKTKIVSDPVELVPLLVTFNNSGYKIVYEMLSKSWVTEKELCQQYESECINDCLKMLKKGNLIDEQWRTVPGKKPEKEYRVNYQKFRANFQCTMEDLVSMLYISTSNDEKLRVLSDNIKVEVDSGNTSIGEIARKIGVKPIYVKGIAKRIPHFDVRGQGLILLDGEK</sequence>
<gene>
    <name evidence="1" type="ORF">FTO68_05940</name>
</gene>
<proteinExistence type="predicted"/>
<dbReference type="Proteomes" id="UP001524383">
    <property type="component" value="Unassembled WGS sequence"/>
</dbReference>
<reference evidence="1 2" key="1">
    <citation type="submission" date="2019-08" db="EMBL/GenBank/DDBJ databases">
        <authorList>
            <person name="Chen S.-C."/>
            <person name="Lai M.-C."/>
            <person name="You Y.-T."/>
        </authorList>
    </citation>
    <scope>NUCLEOTIDE SEQUENCE [LARGE SCALE GENOMIC DNA]</scope>
    <source>
        <strain evidence="1 2">P2F9704a</strain>
    </source>
</reference>
<evidence type="ECO:0000313" key="1">
    <source>
        <dbReference type="EMBL" id="MCQ1538526.1"/>
    </source>
</evidence>
<accession>A0ABD4TJ95</accession>
<comment type="caution">
    <text evidence="1">The sequence shown here is derived from an EMBL/GenBank/DDBJ whole genome shotgun (WGS) entry which is preliminary data.</text>
</comment>